<dbReference type="AlphaFoldDB" id="A0A1H5YL59"/>
<evidence type="ECO:0000313" key="3">
    <source>
        <dbReference type="EMBL" id="SEG24116.1"/>
    </source>
</evidence>
<dbReference type="RefSeq" id="WP_103925678.1">
    <property type="nucleotide sequence ID" value="NZ_FNVR01000019.1"/>
</dbReference>
<evidence type="ECO:0000259" key="2">
    <source>
        <dbReference type="PROSITE" id="PS50943"/>
    </source>
</evidence>
<dbReference type="PROSITE" id="PS50943">
    <property type="entry name" value="HTH_CROC1"/>
    <property type="match status" value="1"/>
</dbReference>
<accession>A0A1H5YL59</accession>
<evidence type="ECO:0000256" key="1">
    <source>
        <dbReference type="ARBA" id="ARBA00023125"/>
    </source>
</evidence>
<dbReference type="Gene3D" id="1.10.260.40">
    <property type="entry name" value="lambda repressor-like DNA-binding domains"/>
    <property type="match status" value="1"/>
</dbReference>
<organism evidence="3 4">
    <name type="scientific">Algoriphagus boritolerans DSM 17298 = JCM 18970</name>
    <dbReference type="NCBI Taxonomy" id="1120964"/>
    <lineage>
        <taxon>Bacteria</taxon>
        <taxon>Pseudomonadati</taxon>
        <taxon>Bacteroidota</taxon>
        <taxon>Cytophagia</taxon>
        <taxon>Cytophagales</taxon>
        <taxon>Cyclobacteriaceae</taxon>
        <taxon>Algoriphagus</taxon>
    </lineage>
</organism>
<reference evidence="4" key="1">
    <citation type="submission" date="2016-10" db="EMBL/GenBank/DDBJ databases">
        <authorList>
            <person name="Varghese N."/>
            <person name="Submissions S."/>
        </authorList>
    </citation>
    <scope>NUCLEOTIDE SEQUENCE [LARGE SCALE GENOMIC DNA]</scope>
    <source>
        <strain evidence="4">DSM 17298</strain>
    </source>
</reference>
<dbReference type="InterPro" id="IPR013430">
    <property type="entry name" value="Toxin_antidote_HigA"/>
</dbReference>
<dbReference type="InterPro" id="IPR001387">
    <property type="entry name" value="Cro/C1-type_HTH"/>
</dbReference>
<dbReference type="PANTHER" id="PTHR36924">
    <property type="entry name" value="ANTITOXIN HIGA-1"/>
    <property type="match status" value="1"/>
</dbReference>
<dbReference type="SUPFAM" id="SSF47413">
    <property type="entry name" value="lambda repressor-like DNA-binding domains"/>
    <property type="match status" value="1"/>
</dbReference>
<dbReference type="NCBIfam" id="TIGR02607">
    <property type="entry name" value="antidote_HigA"/>
    <property type="match status" value="1"/>
</dbReference>
<evidence type="ECO:0000313" key="4">
    <source>
        <dbReference type="Proteomes" id="UP000236736"/>
    </source>
</evidence>
<dbReference type="EMBL" id="FNVR01000019">
    <property type="protein sequence ID" value="SEG24116.1"/>
    <property type="molecule type" value="Genomic_DNA"/>
</dbReference>
<feature type="domain" description="HTH cro/C1-type" evidence="2">
    <location>
        <begin position="28"/>
        <end position="68"/>
    </location>
</feature>
<sequence length="114" mass="13386">MDKLKNVHPDEILSEEFLKPMKVSAYRLAKETHIPQTRISEIIQRKRWITADSALRFSKFFGTTPTFWLGLQNDFDLEEEKTTKQTAIDSITPFDYNQSLKGLFFILICVWITN</sequence>
<dbReference type="Proteomes" id="UP000236736">
    <property type="component" value="Unassembled WGS sequence"/>
</dbReference>
<dbReference type="Pfam" id="PF01381">
    <property type="entry name" value="HTH_3"/>
    <property type="match status" value="1"/>
</dbReference>
<keyword evidence="1" id="KW-0238">DNA-binding</keyword>
<dbReference type="PANTHER" id="PTHR36924:SF1">
    <property type="entry name" value="ANTITOXIN HIGA-1"/>
    <property type="match status" value="1"/>
</dbReference>
<name>A0A1H5YL59_9BACT</name>
<protein>
    <submittedName>
        <fullName evidence="3">Addiction module antidote protein, HigA family</fullName>
    </submittedName>
</protein>
<gene>
    <name evidence="3" type="ORF">SAMN03080598_03049</name>
</gene>
<dbReference type="OrthoDB" id="3174593at2"/>
<dbReference type="InterPro" id="IPR010982">
    <property type="entry name" value="Lambda_DNA-bd_dom_sf"/>
</dbReference>
<proteinExistence type="predicted"/>
<dbReference type="STRING" id="1120964.GCA_001313265_07894"/>
<dbReference type="GO" id="GO:0003677">
    <property type="term" value="F:DNA binding"/>
    <property type="evidence" value="ECO:0007669"/>
    <property type="project" value="UniProtKB-KW"/>
</dbReference>
<keyword evidence="4" id="KW-1185">Reference proteome</keyword>